<accession>A0ACC0CN39</accession>
<protein>
    <submittedName>
        <fullName evidence="1">Uncharacterized protein</fullName>
    </submittedName>
</protein>
<comment type="caution">
    <text evidence="1">The sequence shown here is derived from an EMBL/GenBank/DDBJ whole genome shotgun (WGS) entry which is preliminary data.</text>
</comment>
<name>A0ACC0CN39_9PEZI</name>
<proteinExistence type="predicted"/>
<evidence type="ECO:0000313" key="2">
    <source>
        <dbReference type="Proteomes" id="UP001497680"/>
    </source>
</evidence>
<dbReference type="Proteomes" id="UP001497680">
    <property type="component" value="Unassembled WGS sequence"/>
</dbReference>
<keyword evidence="2" id="KW-1185">Reference proteome</keyword>
<reference evidence="1 2" key="1">
    <citation type="journal article" date="2022" name="New Phytol.">
        <title>Ecological generalism drives hyperdiversity of secondary metabolite gene clusters in xylarialean endophytes.</title>
        <authorList>
            <person name="Franco M.E.E."/>
            <person name="Wisecaver J.H."/>
            <person name="Arnold A.E."/>
            <person name="Ju Y.M."/>
            <person name="Slot J.C."/>
            <person name="Ahrendt S."/>
            <person name="Moore L.P."/>
            <person name="Eastman K.E."/>
            <person name="Scott K."/>
            <person name="Konkel Z."/>
            <person name="Mondo S.J."/>
            <person name="Kuo A."/>
            <person name="Hayes R.D."/>
            <person name="Haridas S."/>
            <person name="Andreopoulos B."/>
            <person name="Riley R."/>
            <person name="LaButti K."/>
            <person name="Pangilinan J."/>
            <person name="Lipzen A."/>
            <person name="Amirebrahimi M."/>
            <person name="Yan J."/>
            <person name="Adam C."/>
            <person name="Keymanesh K."/>
            <person name="Ng V."/>
            <person name="Louie K."/>
            <person name="Northen T."/>
            <person name="Drula E."/>
            <person name="Henrissat B."/>
            <person name="Hsieh H.M."/>
            <person name="Youens-Clark K."/>
            <person name="Lutzoni F."/>
            <person name="Miadlikowska J."/>
            <person name="Eastwood D.C."/>
            <person name="Hamelin R.C."/>
            <person name="Grigoriev I.V."/>
            <person name="U'Ren J.M."/>
        </authorList>
    </citation>
    <scope>NUCLEOTIDE SEQUENCE [LARGE SCALE GENOMIC DNA]</scope>
    <source>
        <strain evidence="1 2">ER1909</strain>
    </source>
</reference>
<organism evidence="1 2">
    <name type="scientific">Hypoxylon rubiginosum</name>
    <dbReference type="NCBI Taxonomy" id="110542"/>
    <lineage>
        <taxon>Eukaryota</taxon>
        <taxon>Fungi</taxon>
        <taxon>Dikarya</taxon>
        <taxon>Ascomycota</taxon>
        <taxon>Pezizomycotina</taxon>
        <taxon>Sordariomycetes</taxon>
        <taxon>Xylariomycetidae</taxon>
        <taxon>Xylariales</taxon>
        <taxon>Hypoxylaceae</taxon>
        <taxon>Hypoxylon</taxon>
    </lineage>
</organism>
<evidence type="ECO:0000313" key="1">
    <source>
        <dbReference type="EMBL" id="KAI6081760.1"/>
    </source>
</evidence>
<dbReference type="EMBL" id="MU394387">
    <property type="protein sequence ID" value="KAI6081760.1"/>
    <property type="molecule type" value="Genomic_DNA"/>
</dbReference>
<gene>
    <name evidence="1" type="ORF">F4821DRAFT_248613</name>
</gene>
<sequence>MGLTELHSISNPTAHAEGAIVDIVAVHGLHEQGNETWTDRNTGVLWLRDLFPYREYRARILSYEYDTEILTAPGGPAATGIYDEAVKLTNELEAYRYLEDLKERPLIFICHGFGGLLVKRALSYSHSRTDVRVEHLRSIFRSTVGILFMSTPHNGITKQFLAKYKKHGGPSQFLLSLLNGSETLQEITDQFAPLMRMFLIYNFWEQVGTKFGKEKVMIVDRASAAPSWGDVDQCGINNDHSGMVKYHGVTSSGYRLILAALERYIRESEKTVMKRWQKDIEYLYRERLNEFEQFIQPNLSTHSFHSPQSSVSVSPALGSTPGISDLDIDKLSDGTATPSVNVHYLVHRRSEYIFVGRTRQSEDLSNAFGIARHNKKRKPKTLVVYGLPGSGKTEFCRHYCENNRHRYWGVFWIDCSSHANAEASYALLSERAGKGHETGAGQEWLSQTVEPWLLVLDNANNPEMDLNSFLPVYGNGHILITTRNPNARIYNNVDCGPFHFRGMDPEEAIMLLLKLAYPDTEQGSGNYNHARDIASELGYLALALKQAAYTIRHRLLPLERYLRSLLGCRKELLSSSMVQSSTDANIVATYELPFKEIAAGSTVAYRDAVDLLQLIAFMHFSGVPEPLFARSSDNFKRNPLTETQPLALTEPTSIQAVADRILAAAKVLYDHSLIAISRADTDDANSTWSSKPSMQLFSLHPAIHQWARERMDKAEQARWLICAASILAHSISLEVETSGRPFRRLLLSHIESCLAGLDAVYPGFPESLEHCSIIEKFALVFDENGLFRRARSLLLRVVEFRRTSLGKRHADTIRAQRALANTYWTLFEIAKCLEVQKEILDTLRWTRPSLRDWMVWPPWKPTHITYCIALDDIARFLWLGGRRELAHMAGTRALDGLTQKLGVDDPITIDAMFNLGRTNLHLGKLKESQELLEVVEQKRRHFFGPDHPETLMAMNELGMNLSAQGVQLDYAESLVSTVWSTRKKVLGEEHPYTLWSANDLSRIYCELGRFQDALLILEEIVPIIRRTLGEDHIGMNMTKANLSRTYILCKRWEEAASILAPLCETVDSTTPDWIHACYGYALVLVRMEDFAKAEIYCNQIMAKIEETKVIAPDSARALATVDILFDIYQAQDRAQELEDLKARYPHITEAAPERHRSIDIMPLKPARRSNANNIDT</sequence>